<gene>
    <name evidence="2" type="ORF">CLV40_107260</name>
</gene>
<evidence type="ECO:0000313" key="3">
    <source>
        <dbReference type="Proteomes" id="UP000239203"/>
    </source>
</evidence>
<evidence type="ECO:0000313" key="2">
    <source>
        <dbReference type="EMBL" id="PPK67594.1"/>
    </source>
</evidence>
<feature type="region of interest" description="Disordered" evidence="1">
    <location>
        <begin position="257"/>
        <end position="300"/>
    </location>
</feature>
<dbReference type="AlphaFoldDB" id="A0A2S6GQU1"/>
<dbReference type="Proteomes" id="UP000239203">
    <property type="component" value="Unassembled WGS sequence"/>
</dbReference>
<keyword evidence="3" id="KW-1185">Reference proteome</keyword>
<name>A0A2S6GQU1_9PSEU</name>
<proteinExistence type="predicted"/>
<evidence type="ECO:0000256" key="1">
    <source>
        <dbReference type="SAM" id="MobiDB-lite"/>
    </source>
</evidence>
<comment type="caution">
    <text evidence="2">The sequence shown here is derived from an EMBL/GenBank/DDBJ whole genome shotgun (WGS) entry which is preliminary data.</text>
</comment>
<reference evidence="2 3" key="1">
    <citation type="submission" date="2018-02" db="EMBL/GenBank/DDBJ databases">
        <title>Genomic Encyclopedia of Archaeal and Bacterial Type Strains, Phase II (KMG-II): from individual species to whole genera.</title>
        <authorList>
            <person name="Goeker M."/>
        </authorList>
    </citation>
    <scope>NUCLEOTIDE SEQUENCE [LARGE SCALE GENOMIC DNA]</scope>
    <source>
        <strain evidence="2 3">YU 961-1</strain>
    </source>
</reference>
<sequence length="300" mass="32786">MNTYNPIVEITELSSVRLLTPVRPPRLGRALVLEDKSGELRVISPGDRVPRSRFGGHLRSYLVDTSAYALHFATILPCADPAHWFHAKVSFSCRVVDPLPIVRDGLRDMTEALKPSLEGLLRPIGGQFDVLRARQAERAMNERLAVATHVDAVNLGDLVVHLAAADSTGLVAARAQIRVDDVRREAARKVVDGGRDEMLAHHMALNGGDPTGFLAAEEESAARQDRTKLDFLGMVLKSDSVEPVDQSRAIHATGRALLGEDPSTARVEPRQSRRPLRPELGGTREAPAIEASTEDDERRG</sequence>
<organism evidence="2 3">
    <name type="scientific">Actinokineospora auranticolor</name>
    <dbReference type="NCBI Taxonomy" id="155976"/>
    <lineage>
        <taxon>Bacteria</taxon>
        <taxon>Bacillati</taxon>
        <taxon>Actinomycetota</taxon>
        <taxon>Actinomycetes</taxon>
        <taxon>Pseudonocardiales</taxon>
        <taxon>Pseudonocardiaceae</taxon>
        <taxon>Actinokineospora</taxon>
    </lineage>
</organism>
<dbReference type="RefSeq" id="WP_104479678.1">
    <property type="nucleotide sequence ID" value="NZ_CP154825.1"/>
</dbReference>
<protein>
    <submittedName>
        <fullName evidence="2">Uncharacterized protein</fullName>
    </submittedName>
</protein>
<dbReference type="OrthoDB" id="3629585at2"/>
<dbReference type="EMBL" id="PTIX01000007">
    <property type="protein sequence ID" value="PPK67594.1"/>
    <property type="molecule type" value="Genomic_DNA"/>
</dbReference>
<accession>A0A2S6GQU1</accession>